<organism evidence="1 2">
    <name type="scientific">Geobacillus genomosp. 3</name>
    <dbReference type="NCBI Taxonomy" id="1921421"/>
    <lineage>
        <taxon>Bacteria</taxon>
        <taxon>Bacillati</taxon>
        <taxon>Bacillota</taxon>
        <taxon>Bacilli</taxon>
        <taxon>Bacillales</taxon>
        <taxon>Anoxybacillaceae</taxon>
        <taxon>Geobacillus</taxon>
    </lineage>
</organism>
<sequence length="55" mass="6329">MDMEDNSCILYNIFTFWLVCYVRCDTINIGDRPPFCMDKVEGAMDGLRPGKISAY</sequence>
<dbReference type="Proteomes" id="UP000015500">
    <property type="component" value="Chromosome"/>
</dbReference>
<name>V5LVS9_GEOG3</name>
<proteinExistence type="predicted"/>
<evidence type="ECO:0000313" key="2">
    <source>
        <dbReference type="Proteomes" id="UP000015500"/>
    </source>
</evidence>
<gene>
    <name evidence="1" type="ORF">M493_16362</name>
</gene>
<protein>
    <submittedName>
        <fullName evidence="1">Uncharacterized protein</fullName>
    </submittedName>
</protein>
<accession>V5LVS9</accession>
<dbReference type="HOGENOM" id="CLU_3025811_0_0_9"/>
<dbReference type="AlphaFoldDB" id="V5LVS9"/>
<keyword evidence="2" id="KW-1185">Reference proteome</keyword>
<dbReference type="EMBL" id="CP006254">
    <property type="protein sequence ID" value="AHA58161.1"/>
    <property type="molecule type" value="Genomic_DNA"/>
</dbReference>
<reference evidence="1 2" key="1">
    <citation type="journal article" date="2014" name="Genome Announc.">
        <title>Complete Genome Sequence of the Thermophilic Polychlorinated Biphenyl Degrader Geobacillus sp. Strain JF8 (NBRC 109937).</title>
        <authorList>
            <person name="Shintani M."/>
            <person name="Ohtsubo Y."/>
            <person name="Fukuda K."/>
            <person name="Hosoyama A."/>
            <person name="Ohji S."/>
            <person name="Yamazoe A."/>
            <person name="Fujita N."/>
            <person name="Nagata Y."/>
            <person name="Tsuda M."/>
            <person name="Hatta T."/>
            <person name="Kimbara K."/>
        </authorList>
    </citation>
    <scope>NUCLEOTIDE SEQUENCE [LARGE SCALE GENOMIC DNA]</scope>
    <source>
        <strain evidence="1 2">JF8</strain>
    </source>
</reference>
<evidence type="ECO:0000313" key="1">
    <source>
        <dbReference type="EMBL" id="AHA58161.1"/>
    </source>
</evidence>
<dbReference type="KEGG" id="gjf:M493_16362"/>